<accession>A0A5B9QY39</accession>
<keyword evidence="2" id="KW-0732">Signal</keyword>
<evidence type="ECO:0000256" key="2">
    <source>
        <dbReference type="SAM" id="SignalP"/>
    </source>
</evidence>
<gene>
    <name evidence="3" type="ORF">UC8_49740</name>
</gene>
<evidence type="ECO:0000313" key="3">
    <source>
        <dbReference type="EMBL" id="QEG42932.1"/>
    </source>
</evidence>
<keyword evidence="4" id="KW-1185">Reference proteome</keyword>
<dbReference type="EMBL" id="CP042914">
    <property type="protein sequence ID" value="QEG42932.1"/>
    <property type="molecule type" value="Genomic_DNA"/>
</dbReference>
<reference evidence="3 4" key="1">
    <citation type="submission" date="2019-08" db="EMBL/GenBank/DDBJ databases">
        <title>Deep-cultivation of Planctomycetes and their phenomic and genomic characterization uncovers novel biology.</title>
        <authorList>
            <person name="Wiegand S."/>
            <person name="Jogler M."/>
            <person name="Boedeker C."/>
            <person name="Pinto D."/>
            <person name="Vollmers J."/>
            <person name="Rivas-Marin E."/>
            <person name="Kohn T."/>
            <person name="Peeters S.H."/>
            <person name="Heuer A."/>
            <person name="Rast P."/>
            <person name="Oberbeckmann S."/>
            <person name="Bunk B."/>
            <person name="Jeske O."/>
            <person name="Meyerdierks A."/>
            <person name="Storesund J.E."/>
            <person name="Kallscheuer N."/>
            <person name="Luecker S."/>
            <person name="Lage O.M."/>
            <person name="Pohl T."/>
            <person name="Merkel B.J."/>
            <person name="Hornburger P."/>
            <person name="Mueller R.-W."/>
            <person name="Bruemmer F."/>
            <person name="Labrenz M."/>
            <person name="Spormann A.M."/>
            <person name="Op den Camp H."/>
            <person name="Overmann J."/>
            <person name="Amann R."/>
            <person name="Jetten M.S.M."/>
            <person name="Mascher T."/>
            <person name="Medema M.H."/>
            <person name="Devos D.P."/>
            <person name="Kaster A.-K."/>
            <person name="Ovreas L."/>
            <person name="Rohde M."/>
            <person name="Galperin M.Y."/>
            <person name="Jogler C."/>
        </authorList>
    </citation>
    <scope>NUCLEOTIDE SEQUENCE [LARGE SCALE GENOMIC DNA]</scope>
    <source>
        <strain evidence="3 4">UC8</strain>
    </source>
</reference>
<dbReference type="RefSeq" id="WP_068132945.1">
    <property type="nucleotide sequence ID" value="NZ_CP042914.1"/>
</dbReference>
<proteinExistence type="predicted"/>
<feature type="signal peptide" evidence="2">
    <location>
        <begin position="1"/>
        <end position="24"/>
    </location>
</feature>
<name>A0A5B9QY39_9BACT</name>
<dbReference type="Proteomes" id="UP000325286">
    <property type="component" value="Chromosome"/>
</dbReference>
<sequence length="277" mass="29907" precursor="true">MPFTIRLFAYSAVSCFVLTATAHADVDFNALLAQLPGLESESDAEAPIDPGIDAQPLAAEDDLIESADEELIEPAEEVEAPAVAADESSQPRTLGGPPAETNPLVPEASTPPPSEITPYTILEAEPVPGTGEARIDFQQMFEAQNSQPTDAVMGQGYPQQAPACGCTGPQHFCQPHRRPSLPPPMTLESMYHCEPCHRDLWAGYAAEKQAACEKWHKHIHNRCDCFKSKCQPACEPAACDETACDQSPSLFSRLFHKQPQSSCHCQYEGGSGCQCGH</sequence>
<evidence type="ECO:0000256" key="1">
    <source>
        <dbReference type="SAM" id="MobiDB-lite"/>
    </source>
</evidence>
<evidence type="ECO:0000313" key="4">
    <source>
        <dbReference type="Proteomes" id="UP000325286"/>
    </source>
</evidence>
<protein>
    <submittedName>
        <fullName evidence="3">Uncharacterized protein</fullName>
    </submittedName>
</protein>
<dbReference type="KEGG" id="rul:UC8_49740"/>
<feature type="region of interest" description="Disordered" evidence="1">
    <location>
        <begin position="78"/>
        <end position="113"/>
    </location>
</feature>
<dbReference type="AlphaFoldDB" id="A0A5B9QY39"/>
<feature type="chain" id="PRO_5023090925" evidence="2">
    <location>
        <begin position="25"/>
        <end position="277"/>
    </location>
</feature>
<dbReference type="OrthoDB" id="285984at2"/>
<organism evidence="3 4">
    <name type="scientific">Roseimaritima ulvae</name>
    <dbReference type="NCBI Taxonomy" id="980254"/>
    <lineage>
        <taxon>Bacteria</taxon>
        <taxon>Pseudomonadati</taxon>
        <taxon>Planctomycetota</taxon>
        <taxon>Planctomycetia</taxon>
        <taxon>Pirellulales</taxon>
        <taxon>Pirellulaceae</taxon>
        <taxon>Roseimaritima</taxon>
    </lineage>
</organism>